<feature type="transmembrane region" description="Helical" evidence="6">
    <location>
        <begin position="233"/>
        <end position="260"/>
    </location>
</feature>
<feature type="transmembrane region" description="Helical" evidence="6">
    <location>
        <begin position="188"/>
        <end position="212"/>
    </location>
</feature>
<evidence type="ECO:0000256" key="4">
    <source>
        <dbReference type="ARBA" id="ARBA00022989"/>
    </source>
</evidence>
<evidence type="ECO:0000256" key="2">
    <source>
        <dbReference type="ARBA" id="ARBA00022475"/>
    </source>
</evidence>
<comment type="subcellular location">
    <subcellularLocation>
        <location evidence="1">Cell membrane</location>
        <topology evidence="1">Multi-pass membrane protein</topology>
    </subcellularLocation>
</comment>
<sequence>MDTIKARSYTFMETVWQEIQAICGNITVMFIVIVGSLLYAVLYPTPYYKDIVLKQKIAVIDFDNTTLSKDFIFAVNAHPNIEVSYNLYSLKQAQELLEKHLIYGILSIPRGFQANANKGVPTKLLYRANASYFLVYGAIIEGLNDVGNAFSSQIKHKMHLVQKQIDIAKDSTLVHFTSIPLFNYSMGYINYALAAILVFILHQTLIAGSMVITATQNRLHKQGIKAYFNTCSVYHLFLARILVFTVIYSLLFLLYFGLFFKLYGIHIHAHIVDFWCFSVIFIVCCASFGIFLGSFISNVALPTQIILLSSLPLVFMMGFIYPIHLLPSFLQTFVHFIPAYHGINGLIKLNQMSASMRGVMPHFYALSGIFICCTWAALYRLQGKYHR</sequence>
<feature type="transmembrane region" description="Helical" evidence="6">
    <location>
        <begin position="272"/>
        <end position="293"/>
    </location>
</feature>
<dbReference type="Proteomes" id="UP000256424">
    <property type="component" value="Unassembled WGS sequence"/>
</dbReference>
<dbReference type="Pfam" id="PF12698">
    <property type="entry name" value="ABC2_membrane_3"/>
    <property type="match status" value="1"/>
</dbReference>
<dbReference type="InterPro" id="IPR013525">
    <property type="entry name" value="ABC2_TM"/>
</dbReference>
<comment type="caution">
    <text evidence="8">The sequence shown here is derived from an EMBL/GenBank/DDBJ whole genome shotgun (WGS) entry which is preliminary data.</text>
</comment>
<protein>
    <submittedName>
        <fullName evidence="8">ABC transporter permease</fullName>
    </submittedName>
</protein>
<feature type="transmembrane region" description="Helical" evidence="6">
    <location>
        <begin position="362"/>
        <end position="381"/>
    </location>
</feature>
<dbReference type="GO" id="GO:0140359">
    <property type="term" value="F:ABC-type transporter activity"/>
    <property type="evidence" value="ECO:0007669"/>
    <property type="project" value="InterPro"/>
</dbReference>
<dbReference type="Gene3D" id="3.40.1710.10">
    <property type="entry name" value="abc type-2 transporter like domain"/>
    <property type="match status" value="1"/>
</dbReference>
<evidence type="ECO:0000259" key="7">
    <source>
        <dbReference type="Pfam" id="PF12698"/>
    </source>
</evidence>
<accession>A0A3D8J0J2</accession>
<dbReference type="PANTHER" id="PTHR30294:SF46">
    <property type="entry name" value="ABC TRANSPORTER PERMEASE"/>
    <property type="match status" value="1"/>
</dbReference>
<dbReference type="GO" id="GO:0005886">
    <property type="term" value="C:plasma membrane"/>
    <property type="evidence" value="ECO:0007669"/>
    <property type="project" value="UniProtKB-SubCell"/>
</dbReference>
<evidence type="ECO:0000313" key="8">
    <source>
        <dbReference type="EMBL" id="RDU71037.1"/>
    </source>
</evidence>
<evidence type="ECO:0000256" key="1">
    <source>
        <dbReference type="ARBA" id="ARBA00004651"/>
    </source>
</evidence>
<dbReference type="AlphaFoldDB" id="A0A3D8J0J2"/>
<feature type="domain" description="ABC-2 type transporter transmembrane" evidence="7">
    <location>
        <begin position="29"/>
        <end position="379"/>
    </location>
</feature>
<proteinExistence type="predicted"/>
<organism evidence="8 9">
    <name type="scientific">Helicobacter aurati</name>
    <dbReference type="NCBI Taxonomy" id="137778"/>
    <lineage>
        <taxon>Bacteria</taxon>
        <taxon>Pseudomonadati</taxon>
        <taxon>Campylobacterota</taxon>
        <taxon>Epsilonproteobacteria</taxon>
        <taxon>Campylobacterales</taxon>
        <taxon>Helicobacteraceae</taxon>
        <taxon>Helicobacter</taxon>
    </lineage>
</organism>
<dbReference type="RefSeq" id="WP_104763196.1">
    <property type="nucleotide sequence ID" value="NZ_FZPM01000015.1"/>
</dbReference>
<gene>
    <name evidence="8" type="ORF">CQA66_06995</name>
</gene>
<dbReference type="EMBL" id="NXLW01000014">
    <property type="protein sequence ID" value="RDU71037.1"/>
    <property type="molecule type" value="Genomic_DNA"/>
</dbReference>
<evidence type="ECO:0000256" key="3">
    <source>
        <dbReference type="ARBA" id="ARBA00022692"/>
    </source>
</evidence>
<name>A0A3D8J0J2_9HELI</name>
<keyword evidence="9" id="KW-1185">Reference proteome</keyword>
<keyword evidence="4 6" id="KW-1133">Transmembrane helix</keyword>
<evidence type="ECO:0000313" key="9">
    <source>
        <dbReference type="Proteomes" id="UP000256424"/>
    </source>
</evidence>
<keyword evidence="5 6" id="KW-0472">Membrane</keyword>
<evidence type="ECO:0000256" key="5">
    <source>
        <dbReference type="ARBA" id="ARBA00023136"/>
    </source>
</evidence>
<dbReference type="InterPro" id="IPR051449">
    <property type="entry name" value="ABC-2_transporter_component"/>
</dbReference>
<feature type="transmembrane region" description="Helical" evidence="6">
    <location>
        <begin position="21"/>
        <end position="42"/>
    </location>
</feature>
<reference evidence="8 9" key="1">
    <citation type="submission" date="2018-04" db="EMBL/GenBank/DDBJ databases">
        <title>Novel Campyloabacter and Helicobacter Species and Strains.</title>
        <authorList>
            <person name="Mannion A.J."/>
            <person name="Shen Z."/>
            <person name="Fox J.G."/>
        </authorList>
    </citation>
    <scope>NUCLEOTIDE SEQUENCE [LARGE SCALE GENOMIC DNA]</scope>
    <source>
        <strain evidence="8 9">MIT 97-5075</strain>
    </source>
</reference>
<keyword evidence="2" id="KW-1003">Cell membrane</keyword>
<dbReference type="PANTHER" id="PTHR30294">
    <property type="entry name" value="MEMBRANE COMPONENT OF ABC TRANSPORTER YHHJ-RELATED"/>
    <property type="match status" value="1"/>
</dbReference>
<feature type="transmembrane region" description="Helical" evidence="6">
    <location>
        <begin position="305"/>
        <end position="323"/>
    </location>
</feature>
<keyword evidence="3 6" id="KW-0812">Transmembrane</keyword>
<dbReference type="OrthoDB" id="9811522at2"/>
<evidence type="ECO:0000256" key="6">
    <source>
        <dbReference type="SAM" id="Phobius"/>
    </source>
</evidence>